<feature type="domain" description="Pyruvate carboxyltransferase" evidence="6">
    <location>
        <begin position="7"/>
        <end position="275"/>
    </location>
</feature>
<dbReference type="GO" id="GO:0004419">
    <property type="term" value="F:hydroxymethylglutaryl-CoA lyase activity"/>
    <property type="evidence" value="ECO:0007669"/>
    <property type="project" value="TreeGrafter"/>
</dbReference>
<protein>
    <submittedName>
        <fullName evidence="7">Hydroxymethylglutaryl-CoA lyase</fullName>
    </submittedName>
</protein>
<dbReference type="GO" id="GO:0006552">
    <property type="term" value="P:L-leucine catabolic process"/>
    <property type="evidence" value="ECO:0007669"/>
    <property type="project" value="TreeGrafter"/>
</dbReference>
<sequence>MRLPARVTIEEVGLRDGLQLIGSVVPVEVKLRLLRALYGAGIRAMEVTSFVSPKAVPQFSDAEAVARAALALPHLDVSALIPNLRGFERAREAGVRRYTVVIGATDRFNERNVRMTVTESLEQLDAVAAGVRAAPGADLAVGIAVAFGCPYTGRVPLGAVVRIVEHARALGVRAISLGDTIGVATPLQVATTIARLMEAHPDLCLVLHLHDTRGMGLANVLAGCEAGVTRFDSAVGGLGGCPFAPGATGNIATEDVNHMLQAMDIETGIDQQALLECGRLVRDVITAELASHSLRVHLGRGA</sequence>
<dbReference type="GO" id="GO:0046912">
    <property type="term" value="F:acyltransferase activity, acyl groups converted into alkyl on transfer"/>
    <property type="evidence" value="ECO:0007669"/>
    <property type="project" value="InterPro"/>
</dbReference>
<gene>
    <name evidence="7" type="ORF">E6H00_06140</name>
</gene>
<dbReference type="PANTHER" id="PTHR42738">
    <property type="entry name" value="HYDROXYMETHYLGLUTARYL-COA LYASE"/>
    <property type="match status" value="1"/>
</dbReference>
<dbReference type="InterPro" id="IPR002034">
    <property type="entry name" value="AIPM/Hcit_synth_CS"/>
</dbReference>
<keyword evidence="2 5" id="KW-0808">Transferase</keyword>
<evidence type="ECO:0000256" key="3">
    <source>
        <dbReference type="ARBA" id="ARBA00022723"/>
    </source>
</evidence>
<dbReference type="EMBL" id="VBAK01000108">
    <property type="protein sequence ID" value="TMI90613.1"/>
    <property type="molecule type" value="Genomic_DNA"/>
</dbReference>
<dbReference type="Proteomes" id="UP000318509">
    <property type="component" value="Unassembled WGS sequence"/>
</dbReference>
<dbReference type="SUPFAM" id="SSF51569">
    <property type="entry name" value="Aldolase"/>
    <property type="match status" value="1"/>
</dbReference>
<proteinExistence type="inferred from homology"/>
<accession>A0A537K4B0</accession>
<dbReference type="PANTHER" id="PTHR42738:SF7">
    <property type="entry name" value="HYDROXYMETHYLGLUTARYL-COA LYASE"/>
    <property type="match status" value="1"/>
</dbReference>
<evidence type="ECO:0000256" key="5">
    <source>
        <dbReference type="RuleBase" id="RU003523"/>
    </source>
</evidence>
<dbReference type="GO" id="GO:0046951">
    <property type="term" value="P:ketone body biosynthetic process"/>
    <property type="evidence" value="ECO:0007669"/>
    <property type="project" value="TreeGrafter"/>
</dbReference>
<evidence type="ECO:0000259" key="6">
    <source>
        <dbReference type="PROSITE" id="PS50991"/>
    </source>
</evidence>
<reference evidence="7 8" key="1">
    <citation type="journal article" date="2019" name="Nat. Microbiol.">
        <title>Mediterranean grassland soil C-N compound turnover is dependent on rainfall and depth, and is mediated by genomically divergent microorganisms.</title>
        <authorList>
            <person name="Diamond S."/>
            <person name="Andeer P.F."/>
            <person name="Li Z."/>
            <person name="Crits-Christoph A."/>
            <person name="Burstein D."/>
            <person name="Anantharaman K."/>
            <person name="Lane K.R."/>
            <person name="Thomas B.C."/>
            <person name="Pan C."/>
            <person name="Northen T.R."/>
            <person name="Banfield J.F."/>
        </authorList>
    </citation>
    <scope>NUCLEOTIDE SEQUENCE [LARGE SCALE GENOMIC DNA]</scope>
    <source>
        <strain evidence="7">NP_3</strain>
    </source>
</reference>
<dbReference type="PROSITE" id="PS00815">
    <property type="entry name" value="AIPM_HOMOCIT_SYNTH_1"/>
    <property type="match status" value="1"/>
</dbReference>
<name>A0A537K4B0_9BACT</name>
<evidence type="ECO:0000313" key="7">
    <source>
        <dbReference type="EMBL" id="TMI90613.1"/>
    </source>
</evidence>
<dbReference type="InterPro" id="IPR000891">
    <property type="entry name" value="PYR_CT"/>
</dbReference>
<evidence type="ECO:0000256" key="1">
    <source>
        <dbReference type="ARBA" id="ARBA00009405"/>
    </source>
</evidence>
<evidence type="ECO:0000256" key="2">
    <source>
        <dbReference type="ARBA" id="ARBA00022679"/>
    </source>
</evidence>
<dbReference type="PROSITE" id="PS50991">
    <property type="entry name" value="PYR_CT"/>
    <property type="match status" value="1"/>
</dbReference>
<keyword evidence="4 7" id="KW-0456">Lyase</keyword>
<dbReference type="InterPro" id="IPR043594">
    <property type="entry name" value="HMGL"/>
</dbReference>
<evidence type="ECO:0000313" key="8">
    <source>
        <dbReference type="Proteomes" id="UP000318509"/>
    </source>
</evidence>
<dbReference type="InterPro" id="IPR013785">
    <property type="entry name" value="Aldolase_TIM"/>
</dbReference>
<dbReference type="Gene3D" id="3.20.20.70">
    <property type="entry name" value="Aldolase class I"/>
    <property type="match status" value="1"/>
</dbReference>
<dbReference type="CDD" id="cd07938">
    <property type="entry name" value="DRE_TIM_HMGL"/>
    <property type="match status" value="1"/>
</dbReference>
<dbReference type="AlphaFoldDB" id="A0A537K4B0"/>
<dbReference type="Pfam" id="PF00682">
    <property type="entry name" value="HMGL-like"/>
    <property type="match status" value="1"/>
</dbReference>
<organism evidence="7 8">
    <name type="scientific">Candidatus Segetimicrobium genomatis</name>
    <dbReference type="NCBI Taxonomy" id="2569760"/>
    <lineage>
        <taxon>Bacteria</taxon>
        <taxon>Bacillati</taxon>
        <taxon>Candidatus Sysuimicrobiota</taxon>
        <taxon>Candidatus Sysuimicrobiia</taxon>
        <taxon>Candidatus Sysuimicrobiales</taxon>
        <taxon>Candidatus Segetimicrobiaceae</taxon>
        <taxon>Candidatus Segetimicrobium</taxon>
    </lineage>
</organism>
<comment type="similarity">
    <text evidence="1">Belongs to the HMG-CoA lyase family.</text>
</comment>
<keyword evidence="3" id="KW-0479">Metal-binding</keyword>
<comment type="caution">
    <text evidence="7">The sequence shown here is derived from an EMBL/GenBank/DDBJ whole genome shotgun (WGS) entry which is preliminary data.</text>
</comment>
<comment type="similarity">
    <text evidence="5">Belongs to the alpha-IPM synthase/homocitrate synthase family.</text>
</comment>
<dbReference type="NCBIfam" id="NF004283">
    <property type="entry name" value="PRK05692.1"/>
    <property type="match status" value="1"/>
</dbReference>
<dbReference type="GO" id="GO:0046872">
    <property type="term" value="F:metal ion binding"/>
    <property type="evidence" value="ECO:0007669"/>
    <property type="project" value="UniProtKB-KW"/>
</dbReference>
<evidence type="ECO:0000256" key="4">
    <source>
        <dbReference type="ARBA" id="ARBA00023239"/>
    </source>
</evidence>